<dbReference type="Pfam" id="PF13913">
    <property type="entry name" value="zf-C2HC_2"/>
    <property type="match status" value="2"/>
</dbReference>
<feature type="region of interest" description="Disordered" evidence="8">
    <location>
        <begin position="323"/>
        <end position="384"/>
    </location>
</feature>
<evidence type="ECO:0000256" key="6">
    <source>
        <dbReference type="PROSITE-ProRule" id="PRU01371"/>
    </source>
</evidence>
<feature type="coiled-coil region" evidence="7">
    <location>
        <begin position="256"/>
        <end position="294"/>
    </location>
</feature>
<dbReference type="PROSITE" id="PS52027">
    <property type="entry name" value="ZF_C2HC_C3H"/>
    <property type="match status" value="2"/>
</dbReference>
<organism evidence="10 12">
    <name type="scientific">Petromyzon marinus</name>
    <name type="common">Sea lamprey</name>
    <dbReference type="NCBI Taxonomy" id="7757"/>
    <lineage>
        <taxon>Eukaryota</taxon>
        <taxon>Metazoa</taxon>
        <taxon>Chordata</taxon>
        <taxon>Craniata</taxon>
        <taxon>Vertebrata</taxon>
        <taxon>Cyclostomata</taxon>
        <taxon>Hyperoartia</taxon>
        <taxon>Petromyzontiformes</taxon>
        <taxon>Petromyzontidae</taxon>
        <taxon>Petromyzon</taxon>
    </lineage>
</organism>
<accession>A0AAJ7WN65</accession>
<feature type="compositionally biased region" description="Basic and acidic residues" evidence="8">
    <location>
        <begin position="350"/>
        <end position="365"/>
    </location>
</feature>
<feature type="domain" description="C2HC/C3H-type" evidence="9">
    <location>
        <begin position="522"/>
        <end position="551"/>
    </location>
</feature>
<evidence type="ECO:0000256" key="3">
    <source>
        <dbReference type="ARBA" id="ARBA00022771"/>
    </source>
</evidence>
<dbReference type="RefSeq" id="XP_032803973.1">
    <property type="nucleotide sequence ID" value="XM_032948082.1"/>
</dbReference>
<evidence type="ECO:0000256" key="1">
    <source>
        <dbReference type="ARBA" id="ARBA00010843"/>
    </source>
</evidence>
<protein>
    <submittedName>
        <fullName evidence="11 12">Zinc finger C2HC domain-containing protein 1C-like</fullName>
    </submittedName>
</protein>
<dbReference type="PANTHER" id="PTHR14649:SF1">
    <property type="entry name" value="ZINC FINGER C2HC DOMAIN-CONTAINING PROTEIN 1C"/>
    <property type="match status" value="1"/>
</dbReference>
<evidence type="ECO:0000313" key="11">
    <source>
        <dbReference type="RefSeq" id="XP_032803973.1"/>
    </source>
</evidence>
<evidence type="ECO:0000313" key="10">
    <source>
        <dbReference type="Proteomes" id="UP001318040"/>
    </source>
</evidence>
<keyword evidence="4" id="KW-0862">Zinc</keyword>
<gene>
    <name evidence="11 12" type="primary">LOC116939552</name>
</gene>
<feature type="domain" description="C2HC/C3H-type" evidence="9">
    <location>
        <begin position="421"/>
        <end position="450"/>
    </location>
</feature>
<name>A0AAJ7WN65_PETMA</name>
<dbReference type="RefSeq" id="XP_032803974.1">
    <property type="nucleotide sequence ID" value="XM_032948083.1"/>
</dbReference>
<reference evidence="11 12" key="1">
    <citation type="submission" date="2025-04" db="UniProtKB">
        <authorList>
            <consortium name="RefSeq"/>
        </authorList>
    </citation>
    <scope>IDENTIFICATION</scope>
    <source>
        <tissue evidence="11 12">Sperm</tissue>
    </source>
</reference>
<feature type="compositionally biased region" description="Pro residues" evidence="8">
    <location>
        <begin position="87"/>
        <end position="96"/>
    </location>
</feature>
<proteinExistence type="inferred from homology"/>
<evidence type="ECO:0000259" key="9">
    <source>
        <dbReference type="PROSITE" id="PS52027"/>
    </source>
</evidence>
<dbReference type="InterPro" id="IPR049899">
    <property type="entry name" value="Znf_C2HC_C3H"/>
</dbReference>
<evidence type="ECO:0000256" key="2">
    <source>
        <dbReference type="ARBA" id="ARBA00022723"/>
    </source>
</evidence>
<dbReference type="KEGG" id="pmrn:116939552"/>
<evidence type="ECO:0000256" key="8">
    <source>
        <dbReference type="SAM" id="MobiDB-lite"/>
    </source>
</evidence>
<keyword evidence="3 6" id="KW-0863">Zinc-finger</keyword>
<sequence length="558" mass="63998">MKPAGQLGYPMAKEPSRLLKLQKEFQERLLREKEATLTAMQGAQYQTAFFSDNQRYVKMQRIPSGWKYPHTFPRMPSNTRPPLQFLPQPPPQPPPSHLRQTQFGMQKRSAGIDRAKPLPQIKKKSSSLHNIFQTPQPAFPHYKAGDTLKVTDRYPNGPLKLPPVDVDKSKQPSNWTTQSQCQNDVAHISNVGKAKYIETTPSVDVNSGATNTFDNLPLLPQSDQQQVIESHQAHAPLERTNLTTPHWMVQKPKDDEESIEEEIQRKEREILAKLNKFQEELQIIQRERQMAEEEERHLEPAIQGITEPHFMDRHKVIPAITRTGDSKKLPSLHGNQHDNKNQPGMEEEQFENKTSKEAHHEEESNTPHSVVTSNKSKNMTNHKSGNVEDDVISIIDETQDYEYQQNFTDETDYLADPEILDLAKCHTCGRTFAKERLEKHANICTKTTQKKRKVIDFSKIRVQGTDMEKFCKNKSKTPEQAKKPNWKAKSEALQRTLREARIAQHGGKLSDLPPPAPAENPDYVSCPHCQRRFAPDVAERHVPKCQNLRSRPAPPKRK</sequence>
<evidence type="ECO:0000256" key="5">
    <source>
        <dbReference type="ARBA" id="ARBA00023054"/>
    </source>
</evidence>
<dbReference type="InterPro" id="IPR026104">
    <property type="entry name" value="ZNF_C2HC_dom_1C"/>
</dbReference>
<dbReference type="PANTHER" id="PTHR14649">
    <property type="entry name" value="ZINC FINGER C2HC DOMAIN-CONTAINING PROTEIN 1C"/>
    <property type="match status" value="1"/>
</dbReference>
<evidence type="ECO:0000256" key="7">
    <source>
        <dbReference type="SAM" id="Coils"/>
    </source>
</evidence>
<evidence type="ECO:0000313" key="12">
    <source>
        <dbReference type="RefSeq" id="XP_032803974.1"/>
    </source>
</evidence>
<dbReference type="Proteomes" id="UP001318040">
    <property type="component" value="Chromosome 6"/>
</dbReference>
<dbReference type="GO" id="GO:0008270">
    <property type="term" value="F:zinc ion binding"/>
    <property type="evidence" value="ECO:0007669"/>
    <property type="project" value="UniProtKB-KW"/>
</dbReference>
<dbReference type="AlphaFoldDB" id="A0AAJ7WN65"/>
<dbReference type="GeneID" id="116939552"/>
<evidence type="ECO:0000256" key="4">
    <source>
        <dbReference type="ARBA" id="ARBA00022833"/>
    </source>
</evidence>
<keyword evidence="5 7" id="KW-0175">Coiled coil</keyword>
<feature type="region of interest" description="Disordered" evidence="8">
    <location>
        <begin position="504"/>
        <end position="523"/>
    </location>
</feature>
<keyword evidence="10" id="KW-1185">Reference proteome</keyword>
<dbReference type="Gene3D" id="3.30.160.60">
    <property type="entry name" value="Classic Zinc Finger"/>
    <property type="match status" value="2"/>
</dbReference>
<feature type="compositionally biased region" description="Polar residues" evidence="8">
    <location>
        <begin position="366"/>
        <end position="384"/>
    </location>
</feature>
<keyword evidence="2" id="KW-0479">Metal-binding</keyword>
<comment type="similarity">
    <text evidence="1">Belongs to the ZC2HC1 family.</text>
</comment>
<feature type="region of interest" description="Disordered" evidence="8">
    <location>
        <begin position="76"/>
        <end position="109"/>
    </location>
</feature>